<organism evidence="1 2">
    <name type="scientific">Ramazzottius varieornatus</name>
    <name type="common">Water bear</name>
    <name type="synonym">Tardigrade</name>
    <dbReference type="NCBI Taxonomy" id="947166"/>
    <lineage>
        <taxon>Eukaryota</taxon>
        <taxon>Metazoa</taxon>
        <taxon>Ecdysozoa</taxon>
        <taxon>Tardigrada</taxon>
        <taxon>Eutardigrada</taxon>
        <taxon>Parachela</taxon>
        <taxon>Hypsibioidea</taxon>
        <taxon>Ramazzottiidae</taxon>
        <taxon>Ramazzottius</taxon>
    </lineage>
</organism>
<evidence type="ECO:0000313" key="2">
    <source>
        <dbReference type="Proteomes" id="UP000186922"/>
    </source>
</evidence>
<accession>A0A1D1VTN5</accession>
<evidence type="ECO:0000313" key="1">
    <source>
        <dbReference type="EMBL" id="GAV04880.1"/>
    </source>
</evidence>
<comment type="caution">
    <text evidence="1">The sequence shown here is derived from an EMBL/GenBank/DDBJ whole genome shotgun (WGS) entry which is preliminary data.</text>
</comment>
<sequence>MPIVSNRNEHKQTIHRTTLVENLVRIRPRKSDRTKIAQCNIRSPQKDICEYLTANAQPSHLMPHTKFWILYTYLYTVPCLLTGLEDGIL</sequence>
<dbReference type="EMBL" id="BDGG01000011">
    <property type="protein sequence ID" value="GAV04880.1"/>
    <property type="molecule type" value="Genomic_DNA"/>
</dbReference>
<protein>
    <submittedName>
        <fullName evidence="1">Uncharacterized protein</fullName>
    </submittedName>
</protein>
<proteinExistence type="predicted"/>
<dbReference type="Proteomes" id="UP000186922">
    <property type="component" value="Unassembled WGS sequence"/>
</dbReference>
<keyword evidence="2" id="KW-1185">Reference proteome</keyword>
<reference evidence="1 2" key="1">
    <citation type="journal article" date="2016" name="Nat. Commun.">
        <title>Extremotolerant tardigrade genome and improved radiotolerance of human cultured cells by tardigrade-unique protein.</title>
        <authorList>
            <person name="Hashimoto T."/>
            <person name="Horikawa D.D."/>
            <person name="Saito Y."/>
            <person name="Kuwahara H."/>
            <person name="Kozuka-Hata H."/>
            <person name="Shin-I T."/>
            <person name="Minakuchi Y."/>
            <person name="Ohishi K."/>
            <person name="Motoyama A."/>
            <person name="Aizu T."/>
            <person name="Enomoto A."/>
            <person name="Kondo K."/>
            <person name="Tanaka S."/>
            <person name="Hara Y."/>
            <person name="Koshikawa S."/>
            <person name="Sagara H."/>
            <person name="Miura T."/>
            <person name="Yokobori S."/>
            <person name="Miyagawa K."/>
            <person name="Suzuki Y."/>
            <person name="Kubo T."/>
            <person name="Oyama M."/>
            <person name="Kohara Y."/>
            <person name="Fujiyama A."/>
            <person name="Arakawa K."/>
            <person name="Katayama T."/>
            <person name="Toyoda A."/>
            <person name="Kunieda T."/>
        </authorList>
    </citation>
    <scope>NUCLEOTIDE SEQUENCE [LARGE SCALE GENOMIC DNA]</scope>
    <source>
        <strain evidence="1 2">YOKOZUNA-1</strain>
    </source>
</reference>
<dbReference type="AlphaFoldDB" id="A0A1D1VTN5"/>
<name>A0A1D1VTN5_RAMVA</name>
<gene>
    <name evidence="1" type="primary">RvY_15087</name>
    <name evidence="1" type="synonym">RvY_15087.1</name>
    <name evidence="1" type="ORF">RvY_15087-1</name>
</gene>